<dbReference type="InterPro" id="IPR043502">
    <property type="entry name" value="DNA/RNA_pol_sf"/>
</dbReference>
<dbReference type="SUPFAM" id="SSF56672">
    <property type="entry name" value="DNA/RNA polymerases"/>
    <property type="match status" value="1"/>
</dbReference>
<organism evidence="1 2">
    <name type="scientific">Rehmannia glutinosa</name>
    <name type="common">Chinese foxglove</name>
    <dbReference type="NCBI Taxonomy" id="99300"/>
    <lineage>
        <taxon>Eukaryota</taxon>
        <taxon>Viridiplantae</taxon>
        <taxon>Streptophyta</taxon>
        <taxon>Embryophyta</taxon>
        <taxon>Tracheophyta</taxon>
        <taxon>Spermatophyta</taxon>
        <taxon>Magnoliopsida</taxon>
        <taxon>eudicotyledons</taxon>
        <taxon>Gunneridae</taxon>
        <taxon>Pentapetalae</taxon>
        <taxon>asterids</taxon>
        <taxon>lamiids</taxon>
        <taxon>Lamiales</taxon>
        <taxon>Orobanchaceae</taxon>
        <taxon>Rehmannieae</taxon>
        <taxon>Rehmannia</taxon>
    </lineage>
</organism>
<reference evidence="1 2" key="1">
    <citation type="journal article" date="2021" name="Comput. Struct. Biotechnol. J.">
        <title>De novo genome assembly of the potent medicinal plant Rehmannia glutinosa using nanopore technology.</title>
        <authorList>
            <person name="Ma L."/>
            <person name="Dong C."/>
            <person name="Song C."/>
            <person name="Wang X."/>
            <person name="Zheng X."/>
            <person name="Niu Y."/>
            <person name="Chen S."/>
            <person name="Feng W."/>
        </authorList>
    </citation>
    <scope>NUCLEOTIDE SEQUENCE [LARGE SCALE GENOMIC DNA]</scope>
    <source>
        <strain evidence="1">DH-2019</strain>
    </source>
</reference>
<proteinExistence type="predicted"/>
<dbReference type="Gene3D" id="3.30.70.270">
    <property type="match status" value="2"/>
</dbReference>
<keyword evidence="2" id="KW-1185">Reference proteome</keyword>
<dbReference type="PANTHER" id="PTHR37984:SF5">
    <property type="entry name" value="PROTEIN NYNRIN-LIKE"/>
    <property type="match status" value="1"/>
</dbReference>
<dbReference type="InterPro" id="IPR043128">
    <property type="entry name" value="Rev_trsase/Diguanyl_cyclase"/>
</dbReference>
<accession>A0ABR0UUM3</accession>
<comment type="caution">
    <text evidence="1">The sequence shown here is derived from an EMBL/GenBank/DDBJ whole genome shotgun (WGS) entry which is preliminary data.</text>
</comment>
<name>A0ABR0UUM3_REHGL</name>
<sequence>MAFRTRYGHYEFVVMPFGLSNAPANREQHTEHLRIVLETLRKEKLYAKFKKCEFWLDRVVFLGHVITDQGIEVDPVKVKAINEWSALKNANEVRSFLGLAGYYRRFIEGFSKIVVPMTRLTRKGEKFQWNEKCGESFQELKQRLTRID</sequence>
<evidence type="ECO:0000313" key="2">
    <source>
        <dbReference type="Proteomes" id="UP001318860"/>
    </source>
</evidence>
<dbReference type="EMBL" id="JABTTQ020002082">
    <property type="protein sequence ID" value="KAK6125877.1"/>
    <property type="molecule type" value="Genomic_DNA"/>
</dbReference>
<gene>
    <name evidence="1" type="ORF">DH2020_040379</name>
</gene>
<dbReference type="Gene3D" id="3.10.10.10">
    <property type="entry name" value="HIV Type 1 Reverse Transcriptase, subunit A, domain 1"/>
    <property type="match status" value="1"/>
</dbReference>
<dbReference type="PANTHER" id="PTHR37984">
    <property type="entry name" value="PROTEIN CBG26694"/>
    <property type="match status" value="1"/>
</dbReference>
<protein>
    <submittedName>
        <fullName evidence="1">Uncharacterized protein</fullName>
    </submittedName>
</protein>
<evidence type="ECO:0000313" key="1">
    <source>
        <dbReference type="EMBL" id="KAK6125877.1"/>
    </source>
</evidence>
<dbReference type="Proteomes" id="UP001318860">
    <property type="component" value="Unassembled WGS sequence"/>
</dbReference>
<dbReference type="InterPro" id="IPR050951">
    <property type="entry name" value="Retrovirus_Pol_polyprotein"/>
</dbReference>